<gene>
    <name evidence="3" type="ORF">DSM19430T_32860</name>
</gene>
<sequence length="141" mass="15383">MMNFKKILVPVDGSKYSQLAKRKAMGMASSTGAEIILLYAMGKVPSLIGGLAREELVTELTRQGKALLEPYRKVLDEKGIRYQEMLEPGDPGDVICEVAKREGCDLIVIGSRGLNDLGSMVLGSVTHRVLHMSDLPVLVVR</sequence>
<keyword evidence="4" id="KW-1185">Reference proteome</keyword>
<dbReference type="Proteomes" id="UP000503820">
    <property type="component" value="Unassembled WGS sequence"/>
</dbReference>
<dbReference type="SUPFAM" id="SSF52402">
    <property type="entry name" value="Adenine nucleotide alpha hydrolases-like"/>
    <property type="match status" value="1"/>
</dbReference>
<name>A0A7J0BZK0_9BACT</name>
<evidence type="ECO:0000313" key="4">
    <source>
        <dbReference type="Proteomes" id="UP000503820"/>
    </source>
</evidence>
<accession>A0A7J0BZK0</accession>
<dbReference type="Gene3D" id="3.40.50.620">
    <property type="entry name" value="HUPs"/>
    <property type="match status" value="1"/>
</dbReference>
<dbReference type="CDD" id="cd00293">
    <property type="entry name" value="USP-like"/>
    <property type="match status" value="1"/>
</dbReference>
<feature type="domain" description="UspA" evidence="2">
    <location>
        <begin position="4"/>
        <end position="141"/>
    </location>
</feature>
<comment type="caution">
    <text evidence="3">The sequence shown here is derived from an EMBL/GenBank/DDBJ whole genome shotgun (WGS) entry which is preliminary data.</text>
</comment>
<dbReference type="InterPro" id="IPR006016">
    <property type="entry name" value="UspA"/>
</dbReference>
<proteinExistence type="inferred from homology"/>
<dbReference type="PRINTS" id="PR01438">
    <property type="entry name" value="UNVRSLSTRESS"/>
</dbReference>
<dbReference type="InterPro" id="IPR014729">
    <property type="entry name" value="Rossmann-like_a/b/a_fold"/>
</dbReference>
<evidence type="ECO:0000313" key="3">
    <source>
        <dbReference type="EMBL" id="GFM38602.1"/>
    </source>
</evidence>
<dbReference type="AlphaFoldDB" id="A0A7J0BZK0"/>
<dbReference type="Pfam" id="PF00582">
    <property type="entry name" value="Usp"/>
    <property type="match status" value="1"/>
</dbReference>
<organism evidence="3 4">
    <name type="scientific">Desulfovibrio psychrotolerans</name>
    <dbReference type="NCBI Taxonomy" id="415242"/>
    <lineage>
        <taxon>Bacteria</taxon>
        <taxon>Pseudomonadati</taxon>
        <taxon>Thermodesulfobacteriota</taxon>
        <taxon>Desulfovibrionia</taxon>
        <taxon>Desulfovibrionales</taxon>
        <taxon>Desulfovibrionaceae</taxon>
        <taxon>Desulfovibrio</taxon>
    </lineage>
</organism>
<dbReference type="InterPro" id="IPR006015">
    <property type="entry name" value="Universal_stress_UspA"/>
</dbReference>
<dbReference type="RefSeq" id="WP_243451425.1">
    <property type="nucleotide sequence ID" value="NZ_BLVP01000043.1"/>
</dbReference>
<comment type="similarity">
    <text evidence="1">Belongs to the universal stress protein A family.</text>
</comment>
<dbReference type="PANTHER" id="PTHR46268:SF6">
    <property type="entry name" value="UNIVERSAL STRESS PROTEIN UP12"/>
    <property type="match status" value="1"/>
</dbReference>
<dbReference type="EMBL" id="BLVP01000043">
    <property type="protein sequence ID" value="GFM38602.1"/>
    <property type="molecule type" value="Genomic_DNA"/>
</dbReference>
<reference evidence="3 4" key="1">
    <citation type="submission" date="2020-05" db="EMBL/GenBank/DDBJ databases">
        <title>Draft genome sequence of Desulfovibrio psychrotolerans JS1T.</title>
        <authorList>
            <person name="Ueno A."/>
            <person name="Tamazawa S."/>
            <person name="Tamamura S."/>
            <person name="Murakami T."/>
            <person name="Kiyama T."/>
            <person name="Inomata H."/>
            <person name="Amano Y."/>
            <person name="Miyakawa K."/>
            <person name="Tamaki H."/>
            <person name="Naganuma T."/>
            <person name="Kaneko K."/>
        </authorList>
    </citation>
    <scope>NUCLEOTIDE SEQUENCE [LARGE SCALE GENOMIC DNA]</scope>
    <source>
        <strain evidence="3 4">JS1</strain>
    </source>
</reference>
<dbReference type="PANTHER" id="PTHR46268">
    <property type="entry name" value="STRESS RESPONSE PROTEIN NHAX"/>
    <property type="match status" value="1"/>
</dbReference>
<evidence type="ECO:0000259" key="2">
    <source>
        <dbReference type="Pfam" id="PF00582"/>
    </source>
</evidence>
<protein>
    <submittedName>
        <fullName evidence="3">Universal stress protein</fullName>
    </submittedName>
</protein>
<evidence type="ECO:0000256" key="1">
    <source>
        <dbReference type="ARBA" id="ARBA00008791"/>
    </source>
</evidence>